<gene>
    <name evidence="2" type="ORF">E2C01_025762</name>
</gene>
<feature type="compositionally biased region" description="Basic and acidic residues" evidence="1">
    <location>
        <begin position="48"/>
        <end position="94"/>
    </location>
</feature>
<dbReference type="Proteomes" id="UP000324222">
    <property type="component" value="Unassembled WGS sequence"/>
</dbReference>
<comment type="caution">
    <text evidence="2">The sequence shown here is derived from an EMBL/GenBank/DDBJ whole genome shotgun (WGS) entry which is preliminary data.</text>
</comment>
<proteinExistence type="predicted"/>
<evidence type="ECO:0000313" key="3">
    <source>
        <dbReference type="Proteomes" id="UP000324222"/>
    </source>
</evidence>
<feature type="region of interest" description="Disordered" evidence="1">
    <location>
        <begin position="1"/>
        <end position="105"/>
    </location>
</feature>
<keyword evidence="3" id="KW-1185">Reference proteome</keyword>
<dbReference type="AlphaFoldDB" id="A0A5B7EE45"/>
<feature type="compositionally biased region" description="Low complexity" evidence="1">
    <location>
        <begin position="13"/>
        <end position="25"/>
    </location>
</feature>
<name>A0A5B7EE45_PORTR</name>
<reference evidence="2 3" key="1">
    <citation type="submission" date="2019-05" db="EMBL/GenBank/DDBJ databases">
        <title>Another draft genome of Portunus trituberculatus and its Hox gene families provides insights of decapod evolution.</title>
        <authorList>
            <person name="Jeong J.-H."/>
            <person name="Song I."/>
            <person name="Kim S."/>
            <person name="Choi T."/>
            <person name="Kim D."/>
            <person name="Ryu S."/>
            <person name="Kim W."/>
        </authorList>
    </citation>
    <scope>NUCLEOTIDE SEQUENCE [LARGE SCALE GENOMIC DNA]</scope>
    <source>
        <tissue evidence="2">Muscle</tissue>
    </source>
</reference>
<sequence length="105" mass="12218">MKKQAKHQTSAQPVPSSSSPNSLVSHGLQRYHLQSERTKMVRKQNKRIIKDYRDDVQSIRSKSKEEKGELNRDELKAMKEEKGNDDMADEKLDKDEDITETEETE</sequence>
<organism evidence="2 3">
    <name type="scientific">Portunus trituberculatus</name>
    <name type="common">Swimming crab</name>
    <name type="synonym">Neptunus trituberculatus</name>
    <dbReference type="NCBI Taxonomy" id="210409"/>
    <lineage>
        <taxon>Eukaryota</taxon>
        <taxon>Metazoa</taxon>
        <taxon>Ecdysozoa</taxon>
        <taxon>Arthropoda</taxon>
        <taxon>Crustacea</taxon>
        <taxon>Multicrustacea</taxon>
        <taxon>Malacostraca</taxon>
        <taxon>Eumalacostraca</taxon>
        <taxon>Eucarida</taxon>
        <taxon>Decapoda</taxon>
        <taxon>Pleocyemata</taxon>
        <taxon>Brachyura</taxon>
        <taxon>Eubrachyura</taxon>
        <taxon>Portunoidea</taxon>
        <taxon>Portunidae</taxon>
        <taxon>Portuninae</taxon>
        <taxon>Portunus</taxon>
    </lineage>
</organism>
<dbReference type="EMBL" id="VSRR010002629">
    <property type="protein sequence ID" value="MPC32451.1"/>
    <property type="molecule type" value="Genomic_DNA"/>
</dbReference>
<feature type="compositionally biased region" description="Acidic residues" evidence="1">
    <location>
        <begin position="95"/>
        <end position="105"/>
    </location>
</feature>
<protein>
    <submittedName>
        <fullName evidence="2">Uncharacterized protein</fullName>
    </submittedName>
</protein>
<evidence type="ECO:0000313" key="2">
    <source>
        <dbReference type="EMBL" id="MPC32451.1"/>
    </source>
</evidence>
<accession>A0A5B7EE45</accession>
<evidence type="ECO:0000256" key="1">
    <source>
        <dbReference type="SAM" id="MobiDB-lite"/>
    </source>
</evidence>